<comment type="function">
    <text evidence="1">Functions in two distinct reactions of the de novo folate biosynthetic pathway. Catalyzes the addition of a glutamate residue to dihydropteroate (7,8-dihydropteroate or H2Pte) to form dihydrofolate (7,8-dihydrofolate monoglutamate or H2Pte-Glu). Also catalyzes successive additions of L-glutamate to tetrahydrofolate or 10-formyltetrahydrofolate or 5,10-methylenetetrahydrofolate, leading to folylpolyglutamate derivatives.</text>
</comment>
<dbReference type="NCBIfam" id="TIGR01499">
    <property type="entry name" value="folC"/>
    <property type="match status" value="1"/>
</dbReference>
<dbReference type="InterPro" id="IPR036615">
    <property type="entry name" value="Mur_ligase_C_dom_sf"/>
</dbReference>
<comment type="similarity">
    <text evidence="4 21">Belongs to the folylpolyglutamate synthase family.</text>
</comment>
<evidence type="ECO:0000259" key="22">
    <source>
        <dbReference type="Pfam" id="PF02875"/>
    </source>
</evidence>
<evidence type="ECO:0000256" key="20">
    <source>
        <dbReference type="ARBA" id="ARBA00049161"/>
    </source>
</evidence>
<dbReference type="Pfam" id="PF08245">
    <property type="entry name" value="Mur_ligase_M"/>
    <property type="match status" value="1"/>
</dbReference>
<dbReference type="PIRSF" id="PIRSF001563">
    <property type="entry name" value="Folylpolyglu_synth"/>
    <property type="match status" value="1"/>
</dbReference>
<evidence type="ECO:0000256" key="6">
    <source>
        <dbReference type="ARBA" id="ARBA00013025"/>
    </source>
</evidence>
<dbReference type="SUPFAM" id="SSF53623">
    <property type="entry name" value="MurD-like peptide ligases, catalytic domain"/>
    <property type="match status" value="1"/>
</dbReference>
<evidence type="ECO:0000256" key="21">
    <source>
        <dbReference type="PIRNR" id="PIRNR001563"/>
    </source>
</evidence>
<evidence type="ECO:0000256" key="8">
    <source>
        <dbReference type="ARBA" id="ARBA00022598"/>
    </source>
</evidence>
<evidence type="ECO:0000256" key="2">
    <source>
        <dbReference type="ARBA" id="ARBA00004799"/>
    </source>
</evidence>
<gene>
    <name evidence="24" type="ORF">J8C06_03020</name>
</gene>
<keyword evidence="8 21" id="KW-0436">Ligase</keyword>
<evidence type="ECO:0000256" key="18">
    <source>
        <dbReference type="ARBA" id="ARBA00047808"/>
    </source>
</evidence>
<evidence type="ECO:0000256" key="3">
    <source>
        <dbReference type="ARBA" id="ARBA00005150"/>
    </source>
</evidence>
<sequence length="424" mass="46010">MKLGLDAVATLLDALGRPDRAFSAIHVAGTNGKGSTCAFLASILRRAGLQVGLYTSPHLISLTERIRFNDRDIAEGDFARVMTHVRDAVEALLKQGRLLARPTFFEHLTAAAFCYFAERSPDVVVVEVGLGGRLDATNVLVPAASVISSIGDDHREWLGPTLTHIAREKAGIIKPGVPVYIADTQPEEARQALAQAALERQCEPRWVEPLDIICYDTTGRPVVCLDSQTSRTYGRECRLALHGRHQSQNAALATRVAQDYLRVLDMSDGAVEEAVCSGLEQTHWPGRLQWIDGNPPILLDGAHNPEGVQALADFLETTCRRRPVTTVFAAMRDKPVIELLSPLATIAERLIVTEVTGQSRAMPCDSLEVIALGYWLPSNVIQSPDVATALRLARASTPPDGLIVVYGSIYLIGEVLSLLQCQGA</sequence>
<evidence type="ECO:0000256" key="10">
    <source>
        <dbReference type="ARBA" id="ARBA00022741"/>
    </source>
</evidence>
<evidence type="ECO:0000256" key="15">
    <source>
        <dbReference type="ARBA" id="ARBA00030592"/>
    </source>
</evidence>
<proteinExistence type="inferred from homology"/>
<dbReference type="PANTHER" id="PTHR11136">
    <property type="entry name" value="FOLYLPOLYGLUTAMATE SYNTHASE-RELATED"/>
    <property type="match status" value="1"/>
</dbReference>
<accession>A0ABX8BD17</accession>
<comment type="catalytic activity">
    <reaction evidence="19">
        <text>(6R)-5,10-methylenetetrahydrofolyl-(gamma-L-Glu)(n) + L-glutamate + ATP = (6R)-5,10-methylenetetrahydrofolyl-(gamma-L-Glu)(n+1) + ADP + phosphate + H(+)</text>
        <dbReference type="Rhea" id="RHEA:51912"/>
        <dbReference type="Rhea" id="RHEA-COMP:13257"/>
        <dbReference type="Rhea" id="RHEA-COMP:13258"/>
        <dbReference type="ChEBI" id="CHEBI:15378"/>
        <dbReference type="ChEBI" id="CHEBI:29985"/>
        <dbReference type="ChEBI" id="CHEBI:30616"/>
        <dbReference type="ChEBI" id="CHEBI:43474"/>
        <dbReference type="ChEBI" id="CHEBI:136572"/>
        <dbReference type="ChEBI" id="CHEBI:456216"/>
        <dbReference type="EC" id="6.3.2.17"/>
    </reaction>
</comment>
<dbReference type="SUPFAM" id="SSF53244">
    <property type="entry name" value="MurD-like peptide ligases, peptide-binding domain"/>
    <property type="match status" value="1"/>
</dbReference>
<evidence type="ECO:0000256" key="17">
    <source>
        <dbReference type="ARBA" id="ARBA00047493"/>
    </source>
</evidence>
<evidence type="ECO:0000313" key="25">
    <source>
        <dbReference type="Proteomes" id="UP000676506"/>
    </source>
</evidence>
<evidence type="ECO:0000256" key="14">
    <source>
        <dbReference type="ARBA" id="ARBA00030048"/>
    </source>
</evidence>
<evidence type="ECO:0000259" key="23">
    <source>
        <dbReference type="Pfam" id="PF08245"/>
    </source>
</evidence>
<reference evidence="24 25" key="1">
    <citation type="submission" date="2021-03" db="EMBL/GenBank/DDBJ databases">
        <title>Genomic and phenotypic characterization of Chloracidobacterium isolates provides evidence for multiple species.</title>
        <authorList>
            <person name="Saini M.K."/>
            <person name="Costas A.M.G."/>
            <person name="Tank M."/>
            <person name="Bryant D.A."/>
        </authorList>
    </citation>
    <scope>NUCLEOTIDE SEQUENCE [LARGE SCALE GENOMIC DNA]</scope>
    <source>
        <strain evidence="24 25">BV2-C</strain>
    </source>
</reference>
<name>A0ABX8BD17_9BACT</name>
<keyword evidence="11 21" id="KW-0067">ATP-binding</keyword>
<comment type="catalytic activity">
    <reaction evidence="17">
        <text>(6S)-5,6,7,8-tetrahydrofolyl-(gamma-L-Glu)(n) + L-glutamate + ATP = (6S)-5,6,7,8-tetrahydrofolyl-(gamma-L-Glu)(n+1) + ADP + phosphate + H(+)</text>
        <dbReference type="Rhea" id="RHEA:10580"/>
        <dbReference type="Rhea" id="RHEA-COMP:14738"/>
        <dbReference type="Rhea" id="RHEA-COMP:14740"/>
        <dbReference type="ChEBI" id="CHEBI:15378"/>
        <dbReference type="ChEBI" id="CHEBI:29985"/>
        <dbReference type="ChEBI" id="CHEBI:30616"/>
        <dbReference type="ChEBI" id="CHEBI:43474"/>
        <dbReference type="ChEBI" id="CHEBI:141005"/>
        <dbReference type="ChEBI" id="CHEBI:456216"/>
        <dbReference type="EC" id="6.3.2.17"/>
    </reaction>
</comment>
<evidence type="ECO:0000256" key="13">
    <source>
        <dbReference type="ARBA" id="ARBA00022909"/>
    </source>
</evidence>
<evidence type="ECO:0000256" key="1">
    <source>
        <dbReference type="ARBA" id="ARBA00002714"/>
    </source>
</evidence>
<dbReference type="InterPro" id="IPR036565">
    <property type="entry name" value="Mur-like_cat_sf"/>
</dbReference>
<evidence type="ECO:0000256" key="11">
    <source>
        <dbReference type="ARBA" id="ARBA00022840"/>
    </source>
</evidence>
<evidence type="ECO:0000256" key="4">
    <source>
        <dbReference type="ARBA" id="ARBA00008276"/>
    </source>
</evidence>
<dbReference type="Pfam" id="PF02875">
    <property type="entry name" value="Mur_ligase_C"/>
    <property type="match status" value="1"/>
</dbReference>
<evidence type="ECO:0000256" key="12">
    <source>
        <dbReference type="ARBA" id="ARBA00022842"/>
    </source>
</evidence>
<feature type="domain" description="Mur ligase central" evidence="23">
    <location>
        <begin position="27"/>
        <end position="256"/>
    </location>
</feature>
<dbReference type="InterPro" id="IPR001645">
    <property type="entry name" value="Folylpolyglutamate_synth"/>
</dbReference>
<keyword evidence="12" id="KW-0460">Magnesium</keyword>
<dbReference type="InterPro" id="IPR018109">
    <property type="entry name" value="Folylpolyglutamate_synth_CS"/>
</dbReference>
<evidence type="ECO:0000313" key="24">
    <source>
        <dbReference type="EMBL" id="QUW03425.1"/>
    </source>
</evidence>
<comment type="pathway">
    <text evidence="3">Cofactor biosynthesis; tetrahydrofolylpolyglutamate biosynthesis.</text>
</comment>
<keyword evidence="9" id="KW-0479">Metal-binding</keyword>
<dbReference type="EC" id="6.3.2.17" evidence="6"/>
<dbReference type="EMBL" id="CP072648">
    <property type="protein sequence ID" value="QUW03425.1"/>
    <property type="molecule type" value="Genomic_DNA"/>
</dbReference>
<dbReference type="Proteomes" id="UP000676506">
    <property type="component" value="Chromosome 1"/>
</dbReference>
<dbReference type="PROSITE" id="PS01012">
    <property type="entry name" value="FOLYLPOLYGLU_SYNT_2"/>
    <property type="match status" value="1"/>
</dbReference>
<evidence type="ECO:0000256" key="7">
    <source>
        <dbReference type="ARBA" id="ARBA00019357"/>
    </source>
</evidence>
<comment type="catalytic activity">
    <reaction evidence="18">
        <text>10-formyltetrahydrofolyl-(gamma-L-Glu)(n) + L-glutamate + ATP = 10-formyltetrahydrofolyl-(gamma-L-Glu)(n+1) + ADP + phosphate + H(+)</text>
        <dbReference type="Rhea" id="RHEA:51904"/>
        <dbReference type="Rhea" id="RHEA-COMP:13088"/>
        <dbReference type="Rhea" id="RHEA-COMP:14300"/>
        <dbReference type="ChEBI" id="CHEBI:15378"/>
        <dbReference type="ChEBI" id="CHEBI:29985"/>
        <dbReference type="ChEBI" id="CHEBI:30616"/>
        <dbReference type="ChEBI" id="CHEBI:43474"/>
        <dbReference type="ChEBI" id="CHEBI:134413"/>
        <dbReference type="ChEBI" id="CHEBI:456216"/>
        <dbReference type="EC" id="6.3.2.17"/>
    </reaction>
</comment>
<dbReference type="EC" id="6.3.2.12" evidence="5"/>
<organism evidence="24 25">
    <name type="scientific">Chloracidobacterium validum</name>
    <dbReference type="NCBI Taxonomy" id="2821543"/>
    <lineage>
        <taxon>Bacteria</taxon>
        <taxon>Pseudomonadati</taxon>
        <taxon>Acidobacteriota</taxon>
        <taxon>Terriglobia</taxon>
        <taxon>Terriglobales</taxon>
        <taxon>Acidobacteriaceae</taxon>
        <taxon>Chloracidobacterium</taxon>
    </lineage>
</organism>
<dbReference type="PANTHER" id="PTHR11136:SF0">
    <property type="entry name" value="DIHYDROFOLATE SYNTHETASE-RELATED"/>
    <property type="match status" value="1"/>
</dbReference>
<protein>
    <recommendedName>
        <fullName evidence="7">Dihydrofolate synthase/folylpolyglutamate synthase</fullName>
        <ecNumber evidence="5">6.3.2.12</ecNumber>
        <ecNumber evidence="6">6.3.2.17</ecNumber>
    </recommendedName>
    <alternativeName>
        <fullName evidence="16">Folylpoly-gamma-glutamate synthetase-dihydrofolate synthetase</fullName>
    </alternativeName>
    <alternativeName>
        <fullName evidence="14">Folylpolyglutamate synthetase</fullName>
    </alternativeName>
    <alternativeName>
        <fullName evidence="15">Tetrahydrofolylpolyglutamate synthase</fullName>
    </alternativeName>
</protein>
<dbReference type="InterPro" id="IPR013221">
    <property type="entry name" value="Mur_ligase_cen"/>
</dbReference>
<evidence type="ECO:0000256" key="5">
    <source>
        <dbReference type="ARBA" id="ARBA00013023"/>
    </source>
</evidence>
<feature type="domain" description="Mur ligase C-terminal" evidence="22">
    <location>
        <begin position="286"/>
        <end position="408"/>
    </location>
</feature>
<dbReference type="Gene3D" id="3.40.1190.10">
    <property type="entry name" value="Mur-like, catalytic domain"/>
    <property type="match status" value="1"/>
</dbReference>
<evidence type="ECO:0000256" key="16">
    <source>
        <dbReference type="ARBA" id="ARBA00032510"/>
    </source>
</evidence>
<dbReference type="RefSeq" id="WP_211429316.1">
    <property type="nucleotide sequence ID" value="NZ_CP072648.1"/>
</dbReference>
<keyword evidence="25" id="KW-1185">Reference proteome</keyword>
<dbReference type="Gene3D" id="3.90.190.20">
    <property type="entry name" value="Mur ligase, C-terminal domain"/>
    <property type="match status" value="1"/>
</dbReference>
<dbReference type="PROSITE" id="PS01011">
    <property type="entry name" value="FOLYLPOLYGLU_SYNT_1"/>
    <property type="match status" value="1"/>
</dbReference>
<dbReference type="InterPro" id="IPR004101">
    <property type="entry name" value="Mur_ligase_C"/>
</dbReference>
<evidence type="ECO:0000256" key="19">
    <source>
        <dbReference type="ARBA" id="ARBA00049035"/>
    </source>
</evidence>
<keyword evidence="10 21" id="KW-0547">Nucleotide-binding</keyword>
<comment type="catalytic activity">
    <reaction evidence="20">
        <text>7,8-dihydropteroate + L-glutamate + ATP = 7,8-dihydrofolate + ADP + phosphate + H(+)</text>
        <dbReference type="Rhea" id="RHEA:23584"/>
        <dbReference type="ChEBI" id="CHEBI:15378"/>
        <dbReference type="ChEBI" id="CHEBI:17839"/>
        <dbReference type="ChEBI" id="CHEBI:29985"/>
        <dbReference type="ChEBI" id="CHEBI:30616"/>
        <dbReference type="ChEBI" id="CHEBI:43474"/>
        <dbReference type="ChEBI" id="CHEBI:57451"/>
        <dbReference type="ChEBI" id="CHEBI:456216"/>
        <dbReference type="EC" id="6.3.2.12"/>
    </reaction>
</comment>
<keyword evidence="13" id="KW-0289">Folate biosynthesis</keyword>
<comment type="pathway">
    <text evidence="2">Cofactor biosynthesis; tetrahydrofolate biosynthesis; 7,8-dihydrofolate from 2-amino-4-hydroxy-6-hydroxymethyl-7,8-dihydropteridine diphosphate and 4-aminobenzoate: step 2/2.</text>
</comment>
<evidence type="ECO:0000256" key="9">
    <source>
        <dbReference type="ARBA" id="ARBA00022723"/>
    </source>
</evidence>